<evidence type="ECO:0000313" key="3">
    <source>
        <dbReference type="Proteomes" id="UP000724874"/>
    </source>
</evidence>
<protein>
    <submittedName>
        <fullName evidence="2">Uncharacterized protein</fullName>
    </submittedName>
</protein>
<keyword evidence="3" id="KW-1185">Reference proteome</keyword>
<dbReference type="OrthoDB" id="10592289at2759"/>
<reference evidence="2" key="1">
    <citation type="submission" date="2020-11" db="EMBL/GenBank/DDBJ databases">
        <authorList>
            <consortium name="DOE Joint Genome Institute"/>
            <person name="Ahrendt S."/>
            <person name="Riley R."/>
            <person name="Andreopoulos W."/>
            <person name="LaButti K."/>
            <person name="Pangilinan J."/>
            <person name="Ruiz-duenas F.J."/>
            <person name="Barrasa J.M."/>
            <person name="Sanchez-Garcia M."/>
            <person name="Camarero S."/>
            <person name="Miyauchi S."/>
            <person name="Serrano A."/>
            <person name="Linde D."/>
            <person name="Babiker R."/>
            <person name="Drula E."/>
            <person name="Ayuso-Fernandez I."/>
            <person name="Pacheco R."/>
            <person name="Padilla G."/>
            <person name="Ferreira P."/>
            <person name="Barriuso J."/>
            <person name="Kellner H."/>
            <person name="Castanera R."/>
            <person name="Alfaro M."/>
            <person name="Ramirez L."/>
            <person name="Pisabarro A.G."/>
            <person name="Kuo A."/>
            <person name="Tritt A."/>
            <person name="Lipzen A."/>
            <person name="He G."/>
            <person name="Yan M."/>
            <person name="Ng V."/>
            <person name="Cullen D."/>
            <person name="Martin F."/>
            <person name="Rosso M.-N."/>
            <person name="Henrissat B."/>
            <person name="Hibbett D."/>
            <person name="Martinez A.T."/>
            <person name="Grigoriev I.V."/>
        </authorList>
    </citation>
    <scope>NUCLEOTIDE SEQUENCE</scope>
    <source>
        <strain evidence="2">AH 44721</strain>
    </source>
</reference>
<gene>
    <name evidence="2" type="ORF">CPB84DRAFT_380676</name>
</gene>
<evidence type="ECO:0000256" key="1">
    <source>
        <dbReference type="SAM" id="MobiDB-lite"/>
    </source>
</evidence>
<proteinExistence type="predicted"/>
<comment type="caution">
    <text evidence="2">The sequence shown here is derived from an EMBL/GenBank/DDBJ whole genome shotgun (WGS) entry which is preliminary data.</text>
</comment>
<dbReference type="EMBL" id="JADNYJ010000177">
    <property type="protein sequence ID" value="KAF8876880.1"/>
    <property type="molecule type" value="Genomic_DNA"/>
</dbReference>
<accession>A0A9P5NC68</accession>
<dbReference type="AlphaFoldDB" id="A0A9P5NC68"/>
<feature type="compositionally biased region" description="Basic and acidic residues" evidence="1">
    <location>
        <begin position="115"/>
        <end position="138"/>
    </location>
</feature>
<feature type="region of interest" description="Disordered" evidence="1">
    <location>
        <begin position="66"/>
        <end position="147"/>
    </location>
</feature>
<evidence type="ECO:0000313" key="2">
    <source>
        <dbReference type="EMBL" id="KAF8876880.1"/>
    </source>
</evidence>
<organism evidence="2 3">
    <name type="scientific">Gymnopilus junonius</name>
    <name type="common">Spectacular rustgill mushroom</name>
    <name type="synonym">Gymnopilus spectabilis subsp. junonius</name>
    <dbReference type="NCBI Taxonomy" id="109634"/>
    <lineage>
        <taxon>Eukaryota</taxon>
        <taxon>Fungi</taxon>
        <taxon>Dikarya</taxon>
        <taxon>Basidiomycota</taxon>
        <taxon>Agaricomycotina</taxon>
        <taxon>Agaricomycetes</taxon>
        <taxon>Agaricomycetidae</taxon>
        <taxon>Agaricales</taxon>
        <taxon>Agaricineae</taxon>
        <taxon>Hymenogastraceae</taxon>
        <taxon>Gymnopilus</taxon>
    </lineage>
</organism>
<name>A0A9P5NC68_GYMJU</name>
<dbReference type="Proteomes" id="UP000724874">
    <property type="component" value="Unassembled WGS sequence"/>
</dbReference>
<sequence length="147" mass="16973">MRVNTITYSVSRTRQPSLGLLTKSTMSSQDERSAIEQLHHAPTLSLERLAFRMDLEDLRRNMMTQRQETFQPYPPPRNSREIISIGPRHEHYSRSPVDQGHRTPAPYSTAKTTRKARDFSKRGIGRDSQKGSDHRGERAIPPSRVYE</sequence>